<feature type="region of interest" description="Disordered" evidence="1">
    <location>
        <begin position="77"/>
        <end position="102"/>
    </location>
</feature>
<evidence type="ECO:0000313" key="2">
    <source>
        <dbReference type="EMBL" id="CAB1438008.1"/>
    </source>
</evidence>
<dbReference type="Proteomes" id="UP001153269">
    <property type="component" value="Unassembled WGS sequence"/>
</dbReference>
<reference evidence="2" key="1">
    <citation type="submission" date="2020-03" db="EMBL/GenBank/DDBJ databases">
        <authorList>
            <person name="Weist P."/>
        </authorList>
    </citation>
    <scope>NUCLEOTIDE SEQUENCE</scope>
</reference>
<organism evidence="2 3">
    <name type="scientific">Pleuronectes platessa</name>
    <name type="common">European plaice</name>
    <dbReference type="NCBI Taxonomy" id="8262"/>
    <lineage>
        <taxon>Eukaryota</taxon>
        <taxon>Metazoa</taxon>
        <taxon>Chordata</taxon>
        <taxon>Craniata</taxon>
        <taxon>Vertebrata</taxon>
        <taxon>Euteleostomi</taxon>
        <taxon>Actinopterygii</taxon>
        <taxon>Neopterygii</taxon>
        <taxon>Teleostei</taxon>
        <taxon>Neoteleostei</taxon>
        <taxon>Acanthomorphata</taxon>
        <taxon>Carangaria</taxon>
        <taxon>Pleuronectiformes</taxon>
        <taxon>Pleuronectoidei</taxon>
        <taxon>Pleuronectidae</taxon>
        <taxon>Pleuronectes</taxon>
    </lineage>
</organism>
<accession>A0A9N7YSG0</accession>
<proteinExistence type="predicted"/>
<comment type="caution">
    <text evidence="2">The sequence shown here is derived from an EMBL/GenBank/DDBJ whole genome shotgun (WGS) entry which is preliminary data.</text>
</comment>
<evidence type="ECO:0000313" key="3">
    <source>
        <dbReference type="Proteomes" id="UP001153269"/>
    </source>
</evidence>
<dbReference type="EMBL" id="CADEAL010002100">
    <property type="protein sequence ID" value="CAB1438008.1"/>
    <property type="molecule type" value="Genomic_DNA"/>
</dbReference>
<name>A0A9N7YSG0_PLEPL</name>
<evidence type="ECO:0000256" key="1">
    <source>
        <dbReference type="SAM" id="MobiDB-lite"/>
    </source>
</evidence>
<dbReference type="AlphaFoldDB" id="A0A9N7YSG0"/>
<protein>
    <submittedName>
        <fullName evidence="2">Uncharacterized protein</fullName>
    </submittedName>
</protein>
<gene>
    <name evidence="2" type="ORF">PLEPLA_LOCUS25977</name>
</gene>
<sequence length="102" mass="11369">MCYHLDAVTPGWLQHSEGEQDPPAVPVIGMLEYCGVTVRAENKEAVERIEREACSLFPHCKISERGVGFRPPNKTCVTPEEQGHASPPSPARARFHQTTLRM</sequence>
<keyword evidence="3" id="KW-1185">Reference proteome</keyword>